<keyword evidence="3" id="KW-1185">Reference proteome</keyword>
<reference evidence="2" key="1">
    <citation type="journal article" date="2021" name="Nat. Commun.">
        <title>Genetic determinants of endophytism in the Arabidopsis root mycobiome.</title>
        <authorList>
            <person name="Mesny F."/>
            <person name="Miyauchi S."/>
            <person name="Thiergart T."/>
            <person name="Pickel B."/>
            <person name="Atanasova L."/>
            <person name="Karlsson M."/>
            <person name="Huettel B."/>
            <person name="Barry K.W."/>
            <person name="Haridas S."/>
            <person name="Chen C."/>
            <person name="Bauer D."/>
            <person name="Andreopoulos W."/>
            <person name="Pangilinan J."/>
            <person name="LaButti K."/>
            <person name="Riley R."/>
            <person name="Lipzen A."/>
            <person name="Clum A."/>
            <person name="Drula E."/>
            <person name="Henrissat B."/>
            <person name="Kohler A."/>
            <person name="Grigoriev I.V."/>
            <person name="Martin F.M."/>
            <person name="Hacquard S."/>
        </authorList>
    </citation>
    <scope>NUCLEOTIDE SEQUENCE</scope>
    <source>
        <strain evidence="2">MPI-SDFR-AT-0068</strain>
    </source>
</reference>
<sequence length="317" mass="35266">MGIARLAGLLFLGVVRLLSATYGNLDAASLCCACARSCFRGAEDPNLELYATTVVCNEDRNSLEMMRNNTISNLDSAALSIYANSPRADIRQSYYVALADCKKALVKAVVLYHLERHDAIRQWLPEAIPIMFGGRLPTASDKFRELFTDASPELEVLRKIEQQSPDLLDQLFAKSGKLEWVNMIYVAAIEEHSGNLESAFRWLIKALDEVEASRSKLTDVADRRELLDVIQSAELGGGDGNGDLAIYLAILRGDLREEAESPSRAIILARLHQPHFAANATKLYMAIPEDAIVVHINLLRDGVLILFTDQRMERYVL</sequence>
<keyword evidence="1" id="KW-0732">Signal</keyword>
<proteinExistence type="predicted"/>
<comment type="caution">
    <text evidence="2">The sequence shown here is derived from an EMBL/GenBank/DDBJ whole genome shotgun (WGS) entry which is preliminary data.</text>
</comment>
<evidence type="ECO:0000313" key="2">
    <source>
        <dbReference type="EMBL" id="KAH7261551.1"/>
    </source>
</evidence>
<organism evidence="2 3">
    <name type="scientific">Fusarium tricinctum</name>
    <dbReference type="NCBI Taxonomy" id="61284"/>
    <lineage>
        <taxon>Eukaryota</taxon>
        <taxon>Fungi</taxon>
        <taxon>Dikarya</taxon>
        <taxon>Ascomycota</taxon>
        <taxon>Pezizomycotina</taxon>
        <taxon>Sordariomycetes</taxon>
        <taxon>Hypocreomycetidae</taxon>
        <taxon>Hypocreales</taxon>
        <taxon>Nectriaceae</taxon>
        <taxon>Fusarium</taxon>
        <taxon>Fusarium tricinctum species complex</taxon>
    </lineage>
</organism>
<protein>
    <submittedName>
        <fullName evidence="2">Uncharacterized protein</fullName>
    </submittedName>
</protein>
<feature type="signal peptide" evidence="1">
    <location>
        <begin position="1"/>
        <end position="20"/>
    </location>
</feature>
<gene>
    <name evidence="2" type="ORF">BKA59DRAFT_447807</name>
</gene>
<dbReference type="EMBL" id="JAGPXF010000001">
    <property type="protein sequence ID" value="KAH7261551.1"/>
    <property type="molecule type" value="Genomic_DNA"/>
</dbReference>
<dbReference type="Proteomes" id="UP000813427">
    <property type="component" value="Unassembled WGS sequence"/>
</dbReference>
<dbReference type="AlphaFoldDB" id="A0A8K0WFY7"/>
<feature type="chain" id="PRO_5035453353" evidence="1">
    <location>
        <begin position="21"/>
        <end position="317"/>
    </location>
</feature>
<evidence type="ECO:0000256" key="1">
    <source>
        <dbReference type="SAM" id="SignalP"/>
    </source>
</evidence>
<evidence type="ECO:0000313" key="3">
    <source>
        <dbReference type="Proteomes" id="UP000813427"/>
    </source>
</evidence>
<dbReference type="OrthoDB" id="5040840at2759"/>
<name>A0A8K0WFY7_9HYPO</name>
<accession>A0A8K0WFY7</accession>